<keyword evidence="1" id="KW-1133">Transmembrane helix</keyword>
<keyword evidence="1" id="KW-0472">Membrane</keyword>
<gene>
    <name evidence="3" type="ORF">STAS_31098</name>
</gene>
<keyword evidence="2" id="KW-0732">Signal</keyword>
<dbReference type="OrthoDB" id="1930536at2759"/>
<keyword evidence="1" id="KW-0812">Transmembrane</keyword>
<feature type="transmembrane region" description="Helical" evidence="1">
    <location>
        <begin position="32"/>
        <end position="52"/>
    </location>
</feature>
<feature type="transmembrane region" description="Helical" evidence="1">
    <location>
        <begin position="94"/>
        <end position="112"/>
    </location>
</feature>
<proteinExistence type="predicted"/>
<reference evidence="4" key="1">
    <citation type="journal article" date="2019" name="Curr. Biol.">
        <title>Genome Sequence of Striga asiatica Provides Insight into the Evolution of Plant Parasitism.</title>
        <authorList>
            <person name="Yoshida S."/>
            <person name="Kim S."/>
            <person name="Wafula E.K."/>
            <person name="Tanskanen J."/>
            <person name="Kim Y.M."/>
            <person name="Honaas L."/>
            <person name="Yang Z."/>
            <person name="Spallek T."/>
            <person name="Conn C.E."/>
            <person name="Ichihashi Y."/>
            <person name="Cheong K."/>
            <person name="Cui S."/>
            <person name="Der J.P."/>
            <person name="Gundlach H."/>
            <person name="Jiao Y."/>
            <person name="Hori C."/>
            <person name="Ishida J.K."/>
            <person name="Kasahara H."/>
            <person name="Kiba T."/>
            <person name="Kim M.S."/>
            <person name="Koo N."/>
            <person name="Laohavisit A."/>
            <person name="Lee Y.H."/>
            <person name="Lumba S."/>
            <person name="McCourt P."/>
            <person name="Mortimer J.C."/>
            <person name="Mutuku J.M."/>
            <person name="Nomura T."/>
            <person name="Sasaki-Sekimoto Y."/>
            <person name="Seto Y."/>
            <person name="Wang Y."/>
            <person name="Wakatake T."/>
            <person name="Sakakibara H."/>
            <person name="Demura T."/>
            <person name="Yamaguchi S."/>
            <person name="Yoneyama K."/>
            <person name="Manabe R.I."/>
            <person name="Nelson D.C."/>
            <person name="Schulman A.H."/>
            <person name="Timko M.P."/>
            <person name="dePamphilis C.W."/>
            <person name="Choi D."/>
            <person name="Shirasu K."/>
        </authorList>
    </citation>
    <scope>NUCLEOTIDE SEQUENCE [LARGE SCALE GENOMIC DNA]</scope>
    <source>
        <strain evidence="4">cv. UVA1</strain>
    </source>
</reference>
<dbReference type="AlphaFoldDB" id="A0A5A7R800"/>
<evidence type="ECO:0000313" key="4">
    <source>
        <dbReference type="Proteomes" id="UP000325081"/>
    </source>
</evidence>
<dbReference type="PANTHER" id="PTHR35758">
    <property type="entry name" value="TRANSMEMBRANE PROTEIN"/>
    <property type="match status" value="1"/>
</dbReference>
<organism evidence="3 4">
    <name type="scientific">Striga asiatica</name>
    <name type="common">Asiatic witchweed</name>
    <name type="synonym">Buchnera asiatica</name>
    <dbReference type="NCBI Taxonomy" id="4170"/>
    <lineage>
        <taxon>Eukaryota</taxon>
        <taxon>Viridiplantae</taxon>
        <taxon>Streptophyta</taxon>
        <taxon>Embryophyta</taxon>
        <taxon>Tracheophyta</taxon>
        <taxon>Spermatophyta</taxon>
        <taxon>Magnoliopsida</taxon>
        <taxon>eudicotyledons</taxon>
        <taxon>Gunneridae</taxon>
        <taxon>Pentapetalae</taxon>
        <taxon>asterids</taxon>
        <taxon>lamiids</taxon>
        <taxon>Lamiales</taxon>
        <taxon>Orobanchaceae</taxon>
        <taxon>Buchnereae</taxon>
        <taxon>Striga</taxon>
    </lineage>
</organism>
<evidence type="ECO:0000256" key="1">
    <source>
        <dbReference type="SAM" id="Phobius"/>
    </source>
</evidence>
<feature type="chain" id="PRO_5023016009" evidence="2">
    <location>
        <begin position="17"/>
        <end position="119"/>
    </location>
</feature>
<feature type="signal peptide" evidence="2">
    <location>
        <begin position="1"/>
        <end position="16"/>
    </location>
</feature>
<dbReference type="PANTHER" id="PTHR35758:SF1">
    <property type="entry name" value="SERINE RICH PROTEIN"/>
    <property type="match status" value="1"/>
</dbReference>
<dbReference type="EMBL" id="BKCP01010626">
    <property type="protein sequence ID" value="GER53566.1"/>
    <property type="molecule type" value="Genomic_DNA"/>
</dbReference>
<evidence type="ECO:0000313" key="3">
    <source>
        <dbReference type="EMBL" id="GER53566.1"/>
    </source>
</evidence>
<name>A0A5A7R800_STRAF</name>
<keyword evidence="4" id="KW-1185">Reference proteome</keyword>
<dbReference type="Proteomes" id="UP000325081">
    <property type="component" value="Unassembled WGS sequence"/>
</dbReference>
<accession>A0A5A7R800</accession>
<evidence type="ECO:0000256" key="2">
    <source>
        <dbReference type="SAM" id="SignalP"/>
    </source>
</evidence>
<sequence>MLLALVSAIVLSPIYADRRKIESHLEMRWSSGGLVLPVVVVAGLIVAIRTTNSSSKNHSLQKGSQSHNNGDIYRSPDDNNCGASLVFRIGSSSWGLAGILVMLIFVISWQDYVKHIFWR</sequence>
<protein>
    <submittedName>
        <fullName evidence="3">Serine rich protein</fullName>
    </submittedName>
</protein>
<comment type="caution">
    <text evidence="3">The sequence shown here is derived from an EMBL/GenBank/DDBJ whole genome shotgun (WGS) entry which is preliminary data.</text>
</comment>